<dbReference type="GO" id="GO:0008320">
    <property type="term" value="F:protein transmembrane transporter activity"/>
    <property type="evidence" value="ECO:0007669"/>
    <property type="project" value="TreeGrafter"/>
</dbReference>
<evidence type="ECO:0000256" key="7">
    <source>
        <dbReference type="ARBA" id="ARBA00022989"/>
    </source>
</evidence>
<organism evidence="10">
    <name type="scientific">Timema poppense</name>
    <name type="common">Walking stick</name>
    <dbReference type="NCBI Taxonomy" id="170557"/>
    <lineage>
        <taxon>Eukaryota</taxon>
        <taxon>Metazoa</taxon>
        <taxon>Ecdysozoa</taxon>
        <taxon>Arthropoda</taxon>
        <taxon>Hexapoda</taxon>
        <taxon>Insecta</taxon>
        <taxon>Pterygota</taxon>
        <taxon>Neoptera</taxon>
        <taxon>Polyneoptera</taxon>
        <taxon>Phasmatodea</taxon>
        <taxon>Timematodea</taxon>
        <taxon>Timematoidea</taxon>
        <taxon>Timematidae</taxon>
        <taxon>Timema</taxon>
    </lineage>
</organism>
<evidence type="ECO:0000256" key="5">
    <source>
        <dbReference type="ARBA" id="ARBA00022787"/>
    </source>
</evidence>
<dbReference type="SUPFAM" id="SSF47157">
    <property type="entry name" value="Mitochondrial import receptor subunit Tom20"/>
    <property type="match status" value="1"/>
</dbReference>
<comment type="subcellular location">
    <subcellularLocation>
        <location evidence="1">Mitochondrion outer membrane</location>
        <topology evidence="1">Single-pass membrane protein</topology>
    </subcellularLocation>
</comment>
<dbReference type="GO" id="GO:0030943">
    <property type="term" value="F:mitochondrion targeting sequence binding"/>
    <property type="evidence" value="ECO:0007669"/>
    <property type="project" value="TreeGrafter"/>
</dbReference>
<evidence type="ECO:0000256" key="1">
    <source>
        <dbReference type="ARBA" id="ARBA00004572"/>
    </source>
</evidence>
<evidence type="ECO:0000256" key="8">
    <source>
        <dbReference type="ARBA" id="ARBA00023128"/>
    </source>
</evidence>
<dbReference type="GO" id="GO:0006886">
    <property type="term" value="P:intracellular protein transport"/>
    <property type="evidence" value="ECO:0007669"/>
    <property type="project" value="InterPro"/>
</dbReference>
<evidence type="ECO:0000256" key="9">
    <source>
        <dbReference type="ARBA" id="ARBA00023136"/>
    </source>
</evidence>
<protein>
    <recommendedName>
        <fullName evidence="11">Mitochondrial import receptor subunit TOM20-like protein</fullName>
    </recommendedName>
</protein>
<name>A0A7R9H041_TIMPO</name>
<dbReference type="GO" id="GO:0030150">
    <property type="term" value="P:protein import into mitochondrial matrix"/>
    <property type="evidence" value="ECO:0007669"/>
    <property type="project" value="TreeGrafter"/>
</dbReference>
<dbReference type="InterPro" id="IPR002056">
    <property type="entry name" value="MAS20"/>
</dbReference>
<keyword evidence="6" id="KW-0653">Protein transport</keyword>
<dbReference type="EMBL" id="OD001703">
    <property type="protein sequence ID" value="CAD7402906.1"/>
    <property type="molecule type" value="Genomic_DNA"/>
</dbReference>
<dbReference type="AlphaFoldDB" id="A0A7R9H041"/>
<keyword evidence="4" id="KW-0812">Transmembrane</keyword>
<evidence type="ECO:0000256" key="3">
    <source>
        <dbReference type="ARBA" id="ARBA00022448"/>
    </source>
</evidence>
<dbReference type="GO" id="GO:0006605">
    <property type="term" value="P:protein targeting"/>
    <property type="evidence" value="ECO:0007669"/>
    <property type="project" value="InterPro"/>
</dbReference>
<dbReference type="Pfam" id="PF02064">
    <property type="entry name" value="MAS20"/>
    <property type="match status" value="1"/>
</dbReference>
<dbReference type="PANTHER" id="PTHR12430:SF0">
    <property type="entry name" value="TRANSLOCASE OF OUTER MITOCHONDRIAL MEMBRANE 20"/>
    <property type="match status" value="1"/>
</dbReference>
<dbReference type="GO" id="GO:0005742">
    <property type="term" value="C:mitochondrial outer membrane translocase complex"/>
    <property type="evidence" value="ECO:0007669"/>
    <property type="project" value="InterPro"/>
</dbReference>
<evidence type="ECO:0000256" key="4">
    <source>
        <dbReference type="ARBA" id="ARBA00022692"/>
    </source>
</evidence>
<evidence type="ECO:0008006" key="11">
    <source>
        <dbReference type="Google" id="ProtNLM"/>
    </source>
</evidence>
<accession>A0A7R9H041</accession>
<keyword evidence="7" id="KW-1133">Transmembrane helix</keyword>
<dbReference type="PANTHER" id="PTHR12430">
    <property type="entry name" value="MITOCHONDRIAL IMPORT RECEPTOR SUBUNIT TOM20"/>
    <property type="match status" value="1"/>
</dbReference>
<dbReference type="Gene3D" id="1.20.960.10">
    <property type="entry name" value="Mitochondrial outer membrane translocase complex, subunit Tom20 domain"/>
    <property type="match status" value="1"/>
</dbReference>
<sequence>MCAMAEDRVQLGEELLARGDIEEGVEHLGNAVAVCGQPNQLLQVLQQTLPPQVFHLLLQRLPALGQRIVAQNSVNVSMMAEEDVE</sequence>
<evidence type="ECO:0000256" key="2">
    <source>
        <dbReference type="ARBA" id="ARBA00005792"/>
    </source>
</evidence>
<keyword evidence="3" id="KW-0813">Transport</keyword>
<dbReference type="GO" id="GO:0016031">
    <property type="term" value="P:tRNA import into mitochondrion"/>
    <property type="evidence" value="ECO:0007669"/>
    <property type="project" value="TreeGrafter"/>
</dbReference>
<dbReference type="InterPro" id="IPR022422">
    <property type="entry name" value="MAS20_rcpt_metazoan"/>
</dbReference>
<keyword evidence="5" id="KW-1000">Mitochondrion outer membrane</keyword>
<proteinExistence type="inferred from homology"/>
<evidence type="ECO:0000256" key="6">
    <source>
        <dbReference type="ARBA" id="ARBA00022927"/>
    </source>
</evidence>
<dbReference type="PRINTS" id="PR01989">
    <property type="entry name" value="EUOM20RECPTR"/>
</dbReference>
<dbReference type="InterPro" id="IPR023392">
    <property type="entry name" value="Tom20_dom_sf"/>
</dbReference>
<evidence type="ECO:0000313" key="10">
    <source>
        <dbReference type="EMBL" id="CAD7402906.1"/>
    </source>
</evidence>
<keyword evidence="9" id="KW-0472">Membrane</keyword>
<gene>
    <name evidence="10" type="ORF">TPSB3V08_LOCUS3788</name>
</gene>
<reference evidence="10" key="1">
    <citation type="submission" date="2020-11" db="EMBL/GenBank/DDBJ databases">
        <authorList>
            <person name="Tran Van P."/>
        </authorList>
    </citation>
    <scope>NUCLEOTIDE SEQUENCE</scope>
</reference>
<comment type="similarity">
    <text evidence="2">Belongs to the Tom20 family.</text>
</comment>
<keyword evidence="8" id="KW-0496">Mitochondrion</keyword>